<dbReference type="AlphaFoldDB" id="A0A9W3KK72"/>
<gene>
    <name evidence="1" type="ORF">YBT1518_21415</name>
</gene>
<evidence type="ECO:0000313" key="2">
    <source>
        <dbReference type="Proteomes" id="UP000018566"/>
    </source>
</evidence>
<evidence type="ECO:0000313" key="1">
    <source>
        <dbReference type="EMBL" id="AHA73409.1"/>
    </source>
</evidence>
<proteinExistence type="predicted"/>
<organism evidence="1 2">
    <name type="scientific">Bacillus thuringiensis YBT-1518</name>
    <dbReference type="NCBI Taxonomy" id="529122"/>
    <lineage>
        <taxon>Bacteria</taxon>
        <taxon>Bacillati</taxon>
        <taxon>Bacillota</taxon>
        <taxon>Bacilli</taxon>
        <taxon>Bacillales</taxon>
        <taxon>Bacillaceae</taxon>
        <taxon>Bacillus</taxon>
        <taxon>Bacillus cereus group</taxon>
    </lineage>
</organism>
<name>A0A9W3KK72_BACTU</name>
<reference evidence="1 2" key="1">
    <citation type="submission" date="2013-05" db="EMBL/GenBank/DDBJ databases">
        <title>Complete genome sequence of Bacillus thuringiensis YBT-1518, a typical strain with high toxicity to nematode.</title>
        <authorList>
            <person name="Wang P."/>
            <person name="Zhang C."/>
            <person name="Guo M."/>
            <person name="Guo S."/>
            <person name="Zhu Y."/>
            <person name="Zheng J."/>
            <person name="Zhu L."/>
            <person name="Ruan L."/>
            <person name="Peng D."/>
            <person name="Sun M."/>
        </authorList>
    </citation>
    <scope>NUCLEOTIDE SEQUENCE [LARGE SCALE GENOMIC DNA]</scope>
    <source>
        <strain evidence="1 2">YBT-1518</strain>
    </source>
</reference>
<accession>A0A9W3KK72</accession>
<dbReference type="KEGG" id="bthu:YBT1518_21415"/>
<dbReference type="Proteomes" id="UP000018566">
    <property type="component" value="Chromosome"/>
</dbReference>
<protein>
    <submittedName>
        <fullName evidence="1">Uncharacterized protein</fullName>
    </submittedName>
</protein>
<sequence>MNIFLINSKVAIVVPYIELYGINKEGGAKE</sequence>
<dbReference type="EMBL" id="CP005935">
    <property type="protein sequence ID" value="AHA73409.1"/>
    <property type="molecule type" value="Genomic_DNA"/>
</dbReference>